<evidence type="ECO:0000313" key="1">
    <source>
        <dbReference type="EMBL" id="RHM10950.1"/>
    </source>
</evidence>
<reference evidence="1 2" key="1">
    <citation type="submission" date="2018-08" db="EMBL/GenBank/DDBJ databases">
        <title>A genome reference for cultivated species of the human gut microbiota.</title>
        <authorList>
            <person name="Zou Y."/>
            <person name="Xue W."/>
            <person name="Luo G."/>
        </authorList>
    </citation>
    <scope>NUCLEOTIDE SEQUENCE [LARGE SCALE GENOMIC DNA]</scope>
    <source>
        <strain evidence="1 2">AF35-6BH</strain>
    </source>
</reference>
<organism evidence="1 2">
    <name type="scientific">Amedibacillus dolichus</name>
    <dbReference type="NCBI Taxonomy" id="31971"/>
    <lineage>
        <taxon>Bacteria</taxon>
        <taxon>Bacillati</taxon>
        <taxon>Bacillota</taxon>
        <taxon>Erysipelotrichia</taxon>
        <taxon>Erysipelotrichales</taxon>
        <taxon>Erysipelotrichaceae</taxon>
        <taxon>Amedibacillus</taxon>
    </lineage>
</organism>
<gene>
    <name evidence="1" type="ORF">DWZ83_05995</name>
</gene>
<protein>
    <submittedName>
        <fullName evidence="1">Uncharacterized protein</fullName>
    </submittedName>
</protein>
<evidence type="ECO:0000313" key="2">
    <source>
        <dbReference type="Proteomes" id="UP000284868"/>
    </source>
</evidence>
<dbReference type="RefSeq" id="WP_118365583.1">
    <property type="nucleotide sequence ID" value="NZ_CAUWIX010000023.1"/>
</dbReference>
<proteinExistence type="predicted"/>
<dbReference type="EMBL" id="QRPK01000024">
    <property type="protein sequence ID" value="RHM10950.1"/>
    <property type="molecule type" value="Genomic_DNA"/>
</dbReference>
<keyword evidence="2" id="KW-1185">Reference proteome</keyword>
<comment type="caution">
    <text evidence="1">The sequence shown here is derived from an EMBL/GenBank/DDBJ whole genome shotgun (WGS) entry which is preliminary data.</text>
</comment>
<name>A0A415PDX6_9FIRM</name>
<dbReference type="Proteomes" id="UP000284868">
    <property type="component" value="Unassembled WGS sequence"/>
</dbReference>
<dbReference type="AlphaFoldDB" id="A0A415PDX6"/>
<accession>A0A415PDX6</accession>
<sequence length="171" mass="19140">MKKINKVIVISLLFAFILSIFTSDSFCGLRLKAAEQLTVKLNENGFVPKESLIGTKYEGCEIQEIDGELYLIEENGEKRSIKKVAVYIAGILAGYVIDDTLVYLTGYNGREIYDSAVRNTVMILKNKPNINKVNFYSASSQYPDSYSTTTGQQCVRQKNGPNYVCAYSVDE</sequence>